<keyword evidence="2" id="KW-0804">Transcription</keyword>
<evidence type="ECO:0000256" key="3">
    <source>
        <dbReference type="ARBA" id="ARBA00023170"/>
    </source>
</evidence>
<dbReference type="SUPFAM" id="SSF48508">
    <property type="entry name" value="Nuclear receptor ligand-binding domain"/>
    <property type="match status" value="1"/>
</dbReference>
<dbReference type="OrthoDB" id="5793246at2759"/>
<dbReference type="STRING" id="6290.A0A3P7V2V7"/>
<dbReference type="Pfam" id="PF00104">
    <property type="entry name" value="Hormone_recep"/>
    <property type="match status" value="1"/>
</dbReference>
<name>A0A3P7V2V7_HAEPC</name>
<evidence type="ECO:0000313" key="6">
    <source>
        <dbReference type="Proteomes" id="UP000268014"/>
    </source>
</evidence>
<evidence type="ECO:0000313" key="5">
    <source>
        <dbReference type="EMBL" id="VDO28957.1"/>
    </source>
</evidence>
<dbReference type="AlphaFoldDB" id="A0A3P7V2V7"/>
<dbReference type="EMBL" id="UZAF01016493">
    <property type="protein sequence ID" value="VDO28957.1"/>
    <property type="molecule type" value="Genomic_DNA"/>
</dbReference>
<organism evidence="5 6">
    <name type="scientific">Haemonchus placei</name>
    <name type="common">Barber's pole worm</name>
    <dbReference type="NCBI Taxonomy" id="6290"/>
    <lineage>
        <taxon>Eukaryota</taxon>
        <taxon>Metazoa</taxon>
        <taxon>Ecdysozoa</taxon>
        <taxon>Nematoda</taxon>
        <taxon>Chromadorea</taxon>
        <taxon>Rhabditida</taxon>
        <taxon>Rhabditina</taxon>
        <taxon>Rhabditomorpha</taxon>
        <taxon>Strongyloidea</taxon>
        <taxon>Trichostrongylidae</taxon>
        <taxon>Haemonchus</taxon>
    </lineage>
</organism>
<protein>
    <recommendedName>
        <fullName evidence="4">NR LBD domain-containing protein</fullName>
    </recommendedName>
</protein>
<dbReference type="InterPro" id="IPR000536">
    <property type="entry name" value="Nucl_hrmn_rcpt_lig-bd"/>
</dbReference>
<dbReference type="InterPro" id="IPR035500">
    <property type="entry name" value="NHR-like_dom_sf"/>
</dbReference>
<keyword evidence="3" id="KW-0675">Receptor</keyword>
<sequence>MKPLNYKEYVGLNKADFIMLYDYAHTGRCLILSLLESSKEDRIKYKSIVPWKAALWSTLVVPFHELDIKFEEFCILKALTCWHISGRRICDRQRNLLIECLFDICEKRGNDPSERVGNLILFISCVFVGFLRS</sequence>
<feature type="domain" description="NR LBD" evidence="4">
    <location>
        <begin position="1"/>
        <end position="133"/>
    </location>
</feature>
<reference evidence="5 6" key="1">
    <citation type="submission" date="2018-11" db="EMBL/GenBank/DDBJ databases">
        <authorList>
            <consortium name="Pathogen Informatics"/>
        </authorList>
    </citation>
    <scope>NUCLEOTIDE SEQUENCE [LARGE SCALE GENOMIC DNA]</scope>
    <source>
        <strain evidence="5 6">MHpl1</strain>
    </source>
</reference>
<proteinExistence type="predicted"/>
<evidence type="ECO:0000256" key="2">
    <source>
        <dbReference type="ARBA" id="ARBA00023163"/>
    </source>
</evidence>
<keyword evidence="1" id="KW-0805">Transcription regulation</keyword>
<gene>
    <name evidence="5" type="ORF">HPLM_LOCUS6434</name>
</gene>
<accession>A0A3P7V2V7</accession>
<dbReference type="Gene3D" id="1.10.565.10">
    <property type="entry name" value="Retinoid X Receptor"/>
    <property type="match status" value="1"/>
</dbReference>
<evidence type="ECO:0000259" key="4">
    <source>
        <dbReference type="PROSITE" id="PS51843"/>
    </source>
</evidence>
<evidence type="ECO:0000256" key="1">
    <source>
        <dbReference type="ARBA" id="ARBA00023015"/>
    </source>
</evidence>
<keyword evidence="6" id="KW-1185">Reference proteome</keyword>
<dbReference type="Proteomes" id="UP000268014">
    <property type="component" value="Unassembled WGS sequence"/>
</dbReference>
<dbReference type="PROSITE" id="PS51843">
    <property type="entry name" value="NR_LBD"/>
    <property type="match status" value="1"/>
</dbReference>